<reference key="1">
    <citation type="submission" date="2010-11" db="EMBL/GenBank/DDBJ databases">
        <title>The complete sequence of chromosome of Isophaera pallida ATCC 43644.</title>
        <authorList>
            <consortium name="US DOE Joint Genome Institute (JGI-PGF)"/>
            <person name="Lucas S."/>
            <person name="Copeland A."/>
            <person name="Lapidus A."/>
            <person name="Bruce D."/>
            <person name="Goodwin L."/>
            <person name="Pitluck S."/>
            <person name="Kyrpides N."/>
            <person name="Mavromatis K."/>
            <person name="Pagani I."/>
            <person name="Ivanova N."/>
            <person name="Saunders E."/>
            <person name="Brettin T."/>
            <person name="Detter J.C."/>
            <person name="Han C."/>
            <person name="Tapia R."/>
            <person name="Land M."/>
            <person name="Hauser L."/>
            <person name="Markowitz V."/>
            <person name="Cheng J.-F."/>
            <person name="Hugenholtz P."/>
            <person name="Woyke T."/>
            <person name="Wu D."/>
            <person name="Eisen J.A."/>
        </authorList>
    </citation>
    <scope>NUCLEOTIDE SEQUENCE</scope>
    <source>
        <strain>ATCC 43644</strain>
    </source>
</reference>
<dbReference type="KEGG" id="ipa:Isop_3200"/>
<dbReference type="Proteomes" id="UP000008631">
    <property type="component" value="Chromosome"/>
</dbReference>
<evidence type="ECO:0000259" key="2">
    <source>
        <dbReference type="Pfam" id="PF00534"/>
    </source>
</evidence>
<organism evidence="4 5">
    <name type="scientific">Isosphaera pallida (strain ATCC 43644 / DSM 9630 / IS1B)</name>
    <dbReference type="NCBI Taxonomy" id="575540"/>
    <lineage>
        <taxon>Bacteria</taxon>
        <taxon>Pseudomonadati</taxon>
        <taxon>Planctomycetota</taxon>
        <taxon>Planctomycetia</taxon>
        <taxon>Isosphaerales</taxon>
        <taxon>Isosphaeraceae</taxon>
        <taxon>Isosphaera</taxon>
    </lineage>
</organism>
<feature type="domain" description="Glycosyl transferase family 1" evidence="2">
    <location>
        <begin position="218"/>
        <end position="382"/>
    </location>
</feature>
<dbReference type="GO" id="GO:0016758">
    <property type="term" value="F:hexosyltransferase activity"/>
    <property type="evidence" value="ECO:0007669"/>
    <property type="project" value="TreeGrafter"/>
</dbReference>
<dbReference type="Pfam" id="PF13439">
    <property type="entry name" value="Glyco_transf_4"/>
    <property type="match status" value="1"/>
</dbReference>
<evidence type="ECO:0000259" key="3">
    <source>
        <dbReference type="Pfam" id="PF13439"/>
    </source>
</evidence>
<proteinExistence type="predicted"/>
<keyword evidence="4" id="KW-0808">Transferase</keyword>
<dbReference type="PANTHER" id="PTHR45947:SF3">
    <property type="entry name" value="SULFOQUINOVOSYL TRANSFERASE SQD2"/>
    <property type="match status" value="1"/>
</dbReference>
<name>E8R4G9_ISOPI</name>
<evidence type="ECO:0000313" key="5">
    <source>
        <dbReference type="Proteomes" id="UP000008631"/>
    </source>
</evidence>
<reference evidence="4 5" key="2">
    <citation type="journal article" date="2011" name="Stand. Genomic Sci.">
        <title>Complete genome sequence of Isosphaera pallida type strain (IS1B).</title>
        <authorList>
            <consortium name="US DOE Joint Genome Institute (JGI-PGF)"/>
            <person name="Goker M."/>
            <person name="Cleland D."/>
            <person name="Saunders E."/>
            <person name="Lapidus A."/>
            <person name="Nolan M."/>
            <person name="Lucas S."/>
            <person name="Hammon N."/>
            <person name="Deshpande S."/>
            <person name="Cheng J.F."/>
            <person name="Tapia R."/>
            <person name="Han C."/>
            <person name="Goodwin L."/>
            <person name="Pitluck S."/>
            <person name="Liolios K."/>
            <person name="Pagani I."/>
            <person name="Ivanova N."/>
            <person name="Mavromatis K."/>
            <person name="Pati A."/>
            <person name="Chen A."/>
            <person name="Palaniappan K."/>
            <person name="Land M."/>
            <person name="Hauser L."/>
            <person name="Chang Y.J."/>
            <person name="Jeffries C.D."/>
            <person name="Detter J.C."/>
            <person name="Beck B."/>
            <person name="Woyke T."/>
            <person name="Bristow J."/>
            <person name="Eisen J.A."/>
            <person name="Markowitz V."/>
            <person name="Hugenholtz P."/>
            <person name="Kyrpides N.C."/>
            <person name="Klenk H.P."/>
        </authorList>
    </citation>
    <scope>NUCLEOTIDE SEQUENCE [LARGE SCALE GENOMIC DNA]</scope>
    <source>
        <strain evidence="5">ATCC 43644 / DSM 9630 / IS1B</strain>
    </source>
</reference>
<feature type="domain" description="Glycosyltransferase subfamily 4-like N-terminal" evidence="3">
    <location>
        <begin position="53"/>
        <end position="204"/>
    </location>
</feature>
<dbReference type="STRING" id="575540.Isop_3200"/>
<dbReference type="Pfam" id="PF00534">
    <property type="entry name" value="Glycos_transf_1"/>
    <property type="match status" value="1"/>
</dbReference>
<dbReference type="InterPro" id="IPR028098">
    <property type="entry name" value="Glyco_trans_4-like_N"/>
</dbReference>
<dbReference type="InParanoid" id="E8R4G9"/>
<dbReference type="eggNOG" id="COG0438">
    <property type="taxonomic scope" value="Bacteria"/>
</dbReference>
<keyword evidence="5" id="KW-1185">Reference proteome</keyword>
<gene>
    <name evidence="4" type="ordered locus">Isop_3200</name>
</gene>
<dbReference type="AlphaFoldDB" id="E8R4G9"/>
<protein>
    <submittedName>
        <fullName evidence="4">Glycosyl transferase group 1</fullName>
    </submittedName>
</protein>
<dbReference type="HOGENOM" id="CLU_009583_0_3_0"/>
<evidence type="ECO:0000256" key="1">
    <source>
        <dbReference type="SAM" id="MobiDB-lite"/>
    </source>
</evidence>
<feature type="compositionally biased region" description="Low complexity" evidence="1">
    <location>
        <begin position="9"/>
        <end position="20"/>
    </location>
</feature>
<dbReference type="FunCoup" id="E8R4G9">
    <property type="interactions" value="197"/>
</dbReference>
<feature type="region of interest" description="Disordered" evidence="1">
    <location>
        <begin position="1"/>
        <end position="36"/>
    </location>
</feature>
<dbReference type="Gene3D" id="3.40.50.2000">
    <property type="entry name" value="Glycogen Phosphorylase B"/>
    <property type="match status" value="2"/>
</dbReference>
<dbReference type="PANTHER" id="PTHR45947">
    <property type="entry name" value="SULFOQUINOVOSYL TRANSFERASE SQD2"/>
    <property type="match status" value="1"/>
</dbReference>
<sequence length="411" mass="44803">MKPVPLPESSPSSASNSSHPDNVASNSAEIGVPRPLGPRPLRVTHAVLSLDAGGLERMVLDLIDQARVQGHRADALCLERPGLLADQARKRGARVISLDKRLGVRPWMIRQARRALKDLKPDLVHTHQIGVLAYVGPAAWSLGIPVLHTEHGKHYHRRGTRWLGRVAARFAGIFCAVSQDIAEAAVAHRVVPARNVQVVPNGIPRQVYETVDPGEVATLRRDLDLPPEARIVGTVGRLDPVKRQDRLILGFERLLDRVPSARLVIVGEGPSRPDLEHLIAARGLGSLVHLAGYQNHPERWYNLFDVFVLTSASEGHPLSVLEAWASGKAVVASRVGGLPELIEEGRTGLLYDADDLDGLARCLAELLDDPETADALGAAGRARVAREFDAAGMFTRYIRLYQKLISHLVCP</sequence>
<dbReference type="eggNOG" id="COG0707">
    <property type="taxonomic scope" value="Bacteria"/>
</dbReference>
<dbReference type="InterPro" id="IPR001296">
    <property type="entry name" value="Glyco_trans_1"/>
</dbReference>
<dbReference type="EMBL" id="CP002353">
    <property type="protein sequence ID" value="ADV63764.1"/>
    <property type="molecule type" value="Genomic_DNA"/>
</dbReference>
<evidence type="ECO:0000313" key="4">
    <source>
        <dbReference type="EMBL" id="ADV63764.1"/>
    </source>
</evidence>
<dbReference type="OrthoDB" id="232381at2"/>
<dbReference type="SUPFAM" id="SSF53756">
    <property type="entry name" value="UDP-Glycosyltransferase/glycogen phosphorylase"/>
    <property type="match status" value="1"/>
</dbReference>
<dbReference type="InterPro" id="IPR050194">
    <property type="entry name" value="Glycosyltransferase_grp1"/>
</dbReference>
<accession>E8R4G9</accession>